<organism evidence="7 8">
    <name type="scientific">Marinobacter daepoensis</name>
    <dbReference type="NCBI Taxonomy" id="262077"/>
    <lineage>
        <taxon>Bacteria</taxon>
        <taxon>Pseudomonadati</taxon>
        <taxon>Pseudomonadota</taxon>
        <taxon>Gammaproteobacteria</taxon>
        <taxon>Pseudomonadales</taxon>
        <taxon>Marinobacteraceae</taxon>
        <taxon>Marinobacter</taxon>
    </lineage>
</organism>
<dbReference type="PROSITE" id="PS00671">
    <property type="entry name" value="D_2_HYDROXYACID_DH_3"/>
    <property type="match status" value="1"/>
</dbReference>
<dbReference type="Gene3D" id="3.40.50.720">
    <property type="entry name" value="NAD(P)-binding Rossmann-like Domain"/>
    <property type="match status" value="2"/>
</dbReference>
<dbReference type="PANTHER" id="PTHR43026:SF1">
    <property type="entry name" value="2-HYDROXYACID DEHYDROGENASE HOMOLOG 1-RELATED"/>
    <property type="match status" value="1"/>
</dbReference>
<feature type="domain" description="D-isomer specific 2-hydroxyacid dehydrogenase NAD-binding" evidence="6">
    <location>
        <begin position="111"/>
        <end position="298"/>
    </location>
</feature>
<dbReference type="SUPFAM" id="SSF52283">
    <property type="entry name" value="Formate/glycerate dehydrogenase catalytic domain-like"/>
    <property type="match status" value="1"/>
</dbReference>
<dbReference type="RefSeq" id="WP_206557361.1">
    <property type="nucleotide sequence ID" value="NZ_JAFKDB010000012.1"/>
</dbReference>
<dbReference type="Pfam" id="PF02826">
    <property type="entry name" value="2-Hacid_dh_C"/>
    <property type="match status" value="1"/>
</dbReference>
<dbReference type="InterPro" id="IPR058205">
    <property type="entry name" value="D-LDH-like"/>
</dbReference>
<evidence type="ECO:0000259" key="6">
    <source>
        <dbReference type="Pfam" id="PF02826"/>
    </source>
</evidence>
<evidence type="ECO:0000256" key="2">
    <source>
        <dbReference type="ARBA" id="ARBA00023002"/>
    </source>
</evidence>
<keyword evidence="2 4" id="KW-0560">Oxidoreductase</keyword>
<keyword evidence="8" id="KW-1185">Reference proteome</keyword>
<evidence type="ECO:0000313" key="7">
    <source>
        <dbReference type="EMBL" id="MBN7770023.1"/>
    </source>
</evidence>
<proteinExistence type="inferred from homology"/>
<protein>
    <submittedName>
        <fullName evidence="7">2-hydroxyacid dehydrogenase</fullName>
    </submittedName>
</protein>
<dbReference type="InterPro" id="IPR006140">
    <property type="entry name" value="D-isomer_DH_NAD-bd"/>
</dbReference>
<dbReference type="CDD" id="cd12183">
    <property type="entry name" value="LDH_like_2"/>
    <property type="match status" value="1"/>
</dbReference>
<reference evidence="7 8" key="1">
    <citation type="submission" date="2021-02" db="EMBL/GenBank/DDBJ databases">
        <title>PHA producing bacteria isolated from coastal sediment in Guangdong, Shenzhen.</title>
        <authorList>
            <person name="Zheng W."/>
            <person name="Yu S."/>
            <person name="Huang Y."/>
        </authorList>
    </citation>
    <scope>NUCLEOTIDE SEQUENCE [LARGE SCALE GENOMIC DNA]</scope>
    <source>
        <strain evidence="7 8">TN21-5</strain>
    </source>
</reference>
<comment type="similarity">
    <text evidence="1 4">Belongs to the D-isomer specific 2-hydroxyacid dehydrogenase family.</text>
</comment>
<evidence type="ECO:0000256" key="1">
    <source>
        <dbReference type="ARBA" id="ARBA00005854"/>
    </source>
</evidence>
<keyword evidence="3" id="KW-0520">NAD</keyword>
<feature type="domain" description="D-isomer specific 2-hydroxyacid dehydrogenase catalytic" evidence="5">
    <location>
        <begin position="3"/>
        <end position="329"/>
    </location>
</feature>
<dbReference type="PANTHER" id="PTHR43026">
    <property type="entry name" value="2-HYDROXYACID DEHYDROGENASE HOMOLOG 1-RELATED"/>
    <property type="match status" value="1"/>
</dbReference>
<gene>
    <name evidence="7" type="ORF">JYP53_08930</name>
</gene>
<evidence type="ECO:0000259" key="5">
    <source>
        <dbReference type="Pfam" id="PF00389"/>
    </source>
</evidence>
<dbReference type="SUPFAM" id="SSF51735">
    <property type="entry name" value="NAD(P)-binding Rossmann-fold domains"/>
    <property type="match status" value="1"/>
</dbReference>
<dbReference type="InterPro" id="IPR036291">
    <property type="entry name" value="NAD(P)-bd_dom_sf"/>
</dbReference>
<dbReference type="PROSITE" id="PS00670">
    <property type="entry name" value="D_2_HYDROXYACID_DH_2"/>
    <property type="match status" value="1"/>
</dbReference>
<dbReference type="Pfam" id="PF00389">
    <property type="entry name" value="2-Hacid_dh"/>
    <property type="match status" value="1"/>
</dbReference>
<comment type="caution">
    <text evidence="7">The sequence shown here is derived from an EMBL/GenBank/DDBJ whole genome shotgun (WGS) entry which is preliminary data.</text>
</comment>
<evidence type="ECO:0000256" key="3">
    <source>
        <dbReference type="ARBA" id="ARBA00023027"/>
    </source>
</evidence>
<dbReference type="Proteomes" id="UP000664344">
    <property type="component" value="Unassembled WGS sequence"/>
</dbReference>
<accession>A0ABS3BES3</accession>
<dbReference type="InterPro" id="IPR006139">
    <property type="entry name" value="D-isomer_2_OHA_DH_cat_dom"/>
</dbReference>
<name>A0ABS3BES3_9GAMM</name>
<dbReference type="EMBL" id="JAFKDB010000012">
    <property type="protein sequence ID" value="MBN7770023.1"/>
    <property type="molecule type" value="Genomic_DNA"/>
</dbReference>
<dbReference type="InterPro" id="IPR029753">
    <property type="entry name" value="D-isomer_DH_CS"/>
</dbReference>
<evidence type="ECO:0000256" key="4">
    <source>
        <dbReference type="RuleBase" id="RU003719"/>
    </source>
</evidence>
<evidence type="ECO:0000313" key="8">
    <source>
        <dbReference type="Proteomes" id="UP000664344"/>
    </source>
</evidence>
<sequence length="333" mass="36165">MKVAVYSTKPYDEHFLTQANQDGHPHELVFLEPRLNAATAALANGFDAVCVFVNDQVDAPVLAQLAEGGTRAVALRCAGFNNVDLKAAERLGIDVVRVPAYSPYAVAEHTVALILTLNRQIHRAYHRIRDGNFALDGLLGFDLRGRTVGIVGTGQIGMEVVRIMRGFGCQVLCNDPRQNPEVPALGGRYVSLDELFRQADIVTLHCPLTPETHHLIDAGAVARMKTGVMLINTSRGAIVDTAAIIEGLKSGQIGYLGLDVYEEEGDLFFEDLSNIVLKDDVFARLLTFPNVVITGHQGFFTRNALENIARTTLGNLTELEARRPCANCVTASG</sequence>